<evidence type="ECO:0000256" key="7">
    <source>
        <dbReference type="ARBA" id="ARBA00022741"/>
    </source>
</evidence>
<dbReference type="Gene3D" id="3.40.50.300">
    <property type="entry name" value="P-loop containing nucleotide triphosphate hydrolases"/>
    <property type="match status" value="1"/>
</dbReference>
<protein>
    <recommendedName>
        <fullName evidence="3">tRNA threonylcarbamoyladenosine biosynthesis protein TsaE</fullName>
    </recommendedName>
    <alternativeName>
        <fullName evidence="10">t(6)A37 threonylcarbamoyladenosine biosynthesis protein TsaE</fullName>
    </alternativeName>
</protein>
<dbReference type="InterPro" id="IPR003442">
    <property type="entry name" value="T6A_TsaE"/>
</dbReference>
<evidence type="ECO:0000256" key="6">
    <source>
        <dbReference type="ARBA" id="ARBA00022723"/>
    </source>
</evidence>
<proteinExistence type="inferred from homology"/>
<dbReference type="EMBL" id="MHQZ01000016">
    <property type="protein sequence ID" value="OHA14228.1"/>
    <property type="molecule type" value="Genomic_DNA"/>
</dbReference>
<evidence type="ECO:0000256" key="10">
    <source>
        <dbReference type="ARBA" id="ARBA00032441"/>
    </source>
</evidence>
<keyword evidence="7" id="KW-0547">Nucleotide-binding</keyword>
<keyword evidence="5" id="KW-0819">tRNA processing</keyword>
<keyword evidence="4" id="KW-0963">Cytoplasm</keyword>
<evidence type="ECO:0000313" key="12">
    <source>
        <dbReference type="Proteomes" id="UP000178302"/>
    </source>
</evidence>
<comment type="similarity">
    <text evidence="2">Belongs to the TsaE family.</text>
</comment>
<keyword evidence="6" id="KW-0479">Metal-binding</keyword>
<dbReference type="GO" id="GO:0005524">
    <property type="term" value="F:ATP binding"/>
    <property type="evidence" value="ECO:0007669"/>
    <property type="project" value="UniProtKB-KW"/>
</dbReference>
<evidence type="ECO:0000256" key="2">
    <source>
        <dbReference type="ARBA" id="ARBA00007599"/>
    </source>
</evidence>
<reference evidence="11 12" key="1">
    <citation type="journal article" date="2016" name="Nat. Commun.">
        <title>Thousands of microbial genomes shed light on interconnected biogeochemical processes in an aquifer system.</title>
        <authorList>
            <person name="Anantharaman K."/>
            <person name="Brown C.T."/>
            <person name="Hug L.A."/>
            <person name="Sharon I."/>
            <person name="Castelle C.J."/>
            <person name="Probst A.J."/>
            <person name="Thomas B.C."/>
            <person name="Singh A."/>
            <person name="Wilkins M.J."/>
            <person name="Karaoz U."/>
            <person name="Brodie E.L."/>
            <person name="Williams K.H."/>
            <person name="Hubbard S.S."/>
            <person name="Banfield J.F."/>
        </authorList>
    </citation>
    <scope>NUCLEOTIDE SEQUENCE [LARGE SCALE GENOMIC DNA]</scope>
</reference>
<keyword evidence="9" id="KW-0460">Magnesium</keyword>
<keyword evidence="11" id="KW-0808">Transferase</keyword>
<dbReference type="AlphaFoldDB" id="A0A1G2LRF8"/>
<dbReference type="GO" id="GO:0046872">
    <property type="term" value="F:metal ion binding"/>
    <property type="evidence" value="ECO:0007669"/>
    <property type="project" value="UniProtKB-KW"/>
</dbReference>
<name>A0A1G2LRF8_9BACT</name>
<dbReference type="InterPro" id="IPR027417">
    <property type="entry name" value="P-loop_NTPase"/>
</dbReference>
<comment type="subcellular location">
    <subcellularLocation>
        <location evidence="1">Cytoplasm</location>
    </subcellularLocation>
</comment>
<evidence type="ECO:0000256" key="3">
    <source>
        <dbReference type="ARBA" id="ARBA00019010"/>
    </source>
</evidence>
<evidence type="ECO:0000256" key="1">
    <source>
        <dbReference type="ARBA" id="ARBA00004496"/>
    </source>
</evidence>
<dbReference type="NCBIfam" id="TIGR00150">
    <property type="entry name" value="T6A_YjeE"/>
    <property type="match status" value="1"/>
</dbReference>
<accession>A0A1G2LRF8</accession>
<dbReference type="GO" id="GO:0016740">
    <property type="term" value="F:transferase activity"/>
    <property type="evidence" value="ECO:0007669"/>
    <property type="project" value="UniProtKB-KW"/>
</dbReference>
<keyword evidence="8" id="KW-0067">ATP-binding</keyword>
<dbReference type="Proteomes" id="UP000178302">
    <property type="component" value="Unassembled WGS sequence"/>
</dbReference>
<gene>
    <name evidence="11" type="ORF">A2909_02875</name>
</gene>
<dbReference type="Pfam" id="PF02367">
    <property type="entry name" value="TsaE"/>
    <property type="match status" value="1"/>
</dbReference>
<evidence type="ECO:0000313" key="11">
    <source>
        <dbReference type="EMBL" id="OHA14228.1"/>
    </source>
</evidence>
<comment type="caution">
    <text evidence="11">The sequence shown here is derived from an EMBL/GenBank/DDBJ whole genome shotgun (WGS) entry which is preliminary data.</text>
</comment>
<evidence type="ECO:0000256" key="9">
    <source>
        <dbReference type="ARBA" id="ARBA00022842"/>
    </source>
</evidence>
<organism evidence="11 12">
    <name type="scientific">Candidatus Tagabacteria bacterium RIFCSPLOWO2_01_FULL_39_11</name>
    <dbReference type="NCBI Taxonomy" id="1802295"/>
    <lineage>
        <taxon>Bacteria</taxon>
        <taxon>Candidatus Tagaibacteriota</taxon>
    </lineage>
</organism>
<evidence type="ECO:0000256" key="5">
    <source>
        <dbReference type="ARBA" id="ARBA00022694"/>
    </source>
</evidence>
<sequence length="158" mass="17904">MRSESFISKSAEKTKKIAEKLAREILKISFNQTEKPIAAIIVGLEGDLGGGKTTFVQGFARGLGVKKNITSPTFVILKRFRIKEARFKNLIHIDAYRVKNSGEILDLGWEGLANNPQNIILAEWADKIKDILPKNHIQVRFKVVREDEREIIIISSFK</sequence>
<dbReference type="PANTHER" id="PTHR33540">
    <property type="entry name" value="TRNA THREONYLCARBAMOYLADENOSINE BIOSYNTHESIS PROTEIN TSAE"/>
    <property type="match status" value="1"/>
</dbReference>
<evidence type="ECO:0000256" key="8">
    <source>
        <dbReference type="ARBA" id="ARBA00022840"/>
    </source>
</evidence>
<dbReference type="PANTHER" id="PTHR33540:SF2">
    <property type="entry name" value="TRNA THREONYLCARBAMOYLADENOSINE BIOSYNTHESIS PROTEIN TSAE"/>
    <property type="match status" value="1"/>
</dbReference>
<evidence type="ECO:0000256" key="4">
    <source>
        <dbReference type="ARBA" id="ARBA00022490"/>
    </source>
</evidence>
<dbReference type="SUPFAM" id="SSF52540">
    <property type="entry name" value="P-loop containing nucleoside triphosphate hydrolases"/>
    <property type="match status" value="1"/>
</dbReference>
<dbReference type="GO" id="GO:0005737">
    <property type="term" value="C:cytoplasm"/>
    <property type="evidence" value="ECO:0007669"/>
    <property type="project" value="UniProtKB-SubCell"/>
</dbReference>
<dbReference type="GO" id="GO:0002949">
    <property type="term" value="P:tRNA threonylcarbamoyladenosine modification"/>
    <property type="evidence" value="ECO:0007669"/>
    <property type="project" value="InterPro"/>
</dbReference>